<protein>
    <recommendedName>
        <fullName evidence="3">Outer membrane protein beta-barrel domain-containing protein</fullName>
    </recommendedName>
</protein>
<name>A0ABT7U4Q0_9BACE</name>
<accession>A0ABT7U4Q0</accession>
<dbReference type="Proteomes" id="UP001228403">
    <property type="component" value="Unassembled WGS sequence"/>
</dbReference>
<evidence type="ECO:0000313" key="2">
    <source>
        <dbReference type="Proteomes" id="UP001228403"/>
    </source>
</evidence>
<sequence>MKYVIMLLVLLGGLQVLSAQEKADSLVLTFTLNDAVSLDRLTDARISVLDVRDSSLLAEGERIDIVSGSLSFKSDTYGARVSRKGKYLVHVEKEGYESSWETVEVPARQYGHPVAEWPVNILLYKVLTRELGEVKVKASKILMVHKGDTLEYDATYFKLADGSMLDALIDNLPGVQMDEYGRIKVNGEYVSSLLVNGREFFKGDPKVALRNLPSYTVRKVQVYRKPAGLSYLLREDSGTLITDPLVMDVRLKKEYEDSWIANAELAGGVESRKAGRGVYLGKLFLMRYTDVSSLAAFGNVNNLSDLSVADSKGNWRLPNPASGVVESQTGGVSYSWDDKQGFNINSALSAEHRGTDRLSENAGETFLENGNIFSRMRNQEYNNDIRLSLKSDLGVYRKKHGLTVSDLSIDYKRADSRSLSRSASFNSFPYEERANAALDSLFDGPESVRLEESLTNRIERMQTAREEEFLAKTFGQYAFKTIPMLKHGIGVDFSGEYGFNKRDGYLSESTVYGASSEGVSGYELNQYSRLPESHYRYDLGISTTLFSRFIPFGKVVRGEKNKLWFRFMVYYNFRDSYRSGKRRLYQLDSLASWIRPGYGSDFYDNMKSELADFDSELDQIIDLKNSYQTTERHMRHLLQFELPFRNIFIPDLDLRLYPQMEIVNEYIKDFRNETGQMKRIRDVRFVPQVELKYKDIYFSYYYSEVSPNLLDLLDVRDDSNPLLLTLGNKDLKKKRKHMFDFYFRKSTTEFQRNFSMRYYFTLNLDSWTQAMSYDRNTGKTVRKPVNARDWGHYFRGNYGQRLDQEDKWRLDAYTIYSMSSLVDYFTDSGVLGEGRQQTLLHKWNNELRLTYRFDERTRVNAKAKADWQVVRNDRPDVEDIRATDFSYGVTLTTQLPGRLDLDTDLMMYSRRGYQGASMNDNSLVWNLSLARTFGKTKNWIVKASGMDLLHQISNVRRVINSYGRSETRYNTVPSYVMLHLIYRLDVKPKKK</sequence>
<evidence type="ECO:0008006" key="3">
    <source>
        <dbReference type="Google" id="ProtNLM"/>
    </source>
</evidence>
<gene>
    <name evidence="1" type="ORF">QUW02_05945</name>
</gene>
<evidence type="ECO:0000313" key="1">
    <source>
        <dbReference type="EMBL" id="MDM8145465.1"/>
    </source>
</evidence>
<keyword evidence="2" id="KW-1185">Reference proteome</keyword>
<comment type="caution">
    <text evidence="1">The sequence shown here is derived from an EMBL/GenBank/DDBJ whole genome shotgun (WGS) entry which is preliminary data.</text>
</comment>
<proteinExistence type="predicted"/>
<dbReference type="EMBL" id="JAUDCF010000010">
    <property type="protein sequence ID" value="MDM8145465.1"/>
    <property type="molecule type" value="Genomic_DNA"/>
</dbReference>
<reference evidence="2" key="2">
    <citation type="submission" date="2023-07" db="EMBL/GenBank/DDBJ databases">
        <title>Identification and characterization of horizontal gene transfer across gut microbiota members of farm animals based on homology search.</title>
        <authorList>
            <person name="Schwarzerova J."/>
            <person name="Nykrynova M."/>
            <person name="Jureckova K."/>
            <person name="Cejkova D."/>
            <person name="Rychlik I."/>
        </authorList>
    </citation>
    <scope>NUCLEOTIDE SEQUENCE [LARGE SCALE GENOMIC DNA]</scope>
    <source>
        <strain evidence="2">ET4</strain>
    </source>
</reference>
<organism evidence="1 2">
    <name type="scientific">Bacteroides eggerthii</name>
    <dbReference type="NCBI Taxonomy" id="28111"/>
    <lineage>
        <taxon>Bacteria</taxon>
        <taxon>Pseudomonadati</taxon>
        <taxon>Bacteroidota</taxon>
        <taxon>Bacteroidia</taxon>
        <taxon>Bacteroidales</taxon>
        <taxon>Bacteroidaceae</taxon>
        <taxon>Bacteroides</taxon>
    </lineage>
</organism>
<reference evidence="1 2" key="1">
    <citation type="submission" date="2023-06" db="EMBL/GenBank/DDBJ databases">
        <authorList>
            <person name="Zeman M."/>
            <person name="Kubasova T."/>
            <person name="Jahodarova E."/>
            <person name="Nykrynova M."/>
            <person name="Rychlik I."/>
        </authorList>
    </citation>
    <scope>NUCLEOTIDE SEQUENCE [LARGE SCALE GENOMIC DNA]</scope>
    <source>
        <strain evidence="1 2">ET4</strain>
    </source>
</reference>